<evidence type="ECO:0000313" key="2">
    <source>
        <dbReference type="Proteomes" id="UP000655883"/>
    </source>
</evidence>
<dbReference type="EMBL" id="MN988525">
    <property type="protein sequence ID" value="QIG72666.1"/>
    <property type="molecule type" value="Genomic_DNA"/>
</dbReference>
<accession>A0A7S5UXN1</accession>
<organism evidence="1 2">
    <name type="scientific">Rhizobium phage RHph_Y65</name>
    <dbReference type="NCBI Taxonomy" id="2509785"/>
    <lineage>
        <taxon>Viruses</taxon>
        <taxon>Duplodnaviria</taxon>
        <taxon>Heunggongvirae</taxon>
        <taxon>Uroviricota</taxon>
        <taxon>Caudoviricetes</taxon>
        <taxon>Kleczkowskaviridae</taxon>
        <taxon>Cuauhnahuacvirus</taxon>
        <taxon>Cuauhnahuacvirus Y65</taxon>
    </lineage>
</organism>
<proteinExistence type="predicted"/>
<protein>
    <submittedName>
        <fullName evidence="1">Uncharacterized protein</fullName>
    </submittedName>
</protein>
<gene>
    <name evidence="1" type="ORF">EVB97_108</name>
</gene>
<name>A0A7S5UXN1_9CAUD</name>
<sequence length="64" mass="7161">MSEYKSPSTIIKEINSSNESAVKDWVEFQSGVNTSRLMNAGFTPNNETYQAALKYFNLSPVIPD</sequence>
<dbReference type="Proteomes" id="UP000655883">
    <property type="component" value="Segment"/>
</dbReference>
<evidence type="ECO:0000313" key="1">
    <source>
        <dbReference type="EMBL" id="QIG72666.1"/>
    </source>
</evidence>
<reference evidence="1 2" key="1">
    <citation type="submission" date="2020-01" db="EMBL/GenBank/DDBJ databases">
        <title>Patterns of diversity and host range of bacteriophage communities associated with bean-nodulatin bacteria.</title>
        <authorList>
            <person name="Vann Cauwenberghe J."/>
            <person name="Santamaria R.I."/>
            <person name="Bustos P."/>
            <person name="Juarez S."/>
            <person name="Gonzalez V."/>
        </authorList>
    </citation>
    <scope>NUCLEOTIDE SEQUENCE [LARGE SCALE GENOMIC DNA]</scope>
    <source>
        <strain evidence="2">RHph</strain>
    </source>
</reference>
<keyword evidence="2" id="KW-1185">Reference proteome</keyword>